<protein>
    <submittedName>
        <fullName evidence="1">Uncharacterized protein</fullName>
    </submittedName>
</protein>
<accession>A0A841ABP8</accession>
<dbReference type="Proteomes" id="UP000588158">
    <property type="component" value="Unassembled WGS sequence"/>
</dbReference>
<dbReference type="RefSeq" id="WP_184325609.1">
    <property type="nucleotide sequence ID" value="NZ_JACHLZ010000001.1"/>
</dbReference>
<comment type="caution">
    <text evidence="1">The sequence shown here is derived from an EMBL/GenBank/DDBJ whole genome shotgun (WGS) entry which is preliminary data.</text>
</comment>
<keyword evidence="2" id="KW-1185">Reference proteome</keyword>
<organism evidence="1 2">
    <name type="scientific">Brachybacterium aquaticum</name>
    <dbReference type="NCBI Taxonomy" id="1432564"/>
    <lineage>
        <taxon>Bacteria</taxon>
        <taxon>Bacillati</taxon>
        <taxon>Actinomycetota</taxon>
        <taxon>Actinomycetes</taxon>
        <taxon>Micrococcales</taxon>
        <taxon>Dermabacteraceae</taxon>
        <taxon>Brachybacterium</taxon>
    </lineage>
</organism>
<sequence>MTSLSAPRLRRAAAAAAAAGAAGALTLVEHRRLGPWAHGAYRIGVAAFTGALAAGTSHPESALLDPAREGIVTGGVTLGLMDVLERVDGAVVDGLQKLGVPHPRPVLAVLGAAGAAAMVALPSLAELAPHGRSVEEMFDQPDSSELPGEVAALIEALLADPPEGPAPAGAEALRAQLPRTRVLDPGYAGADVTLHVEEPERLAVPRQQTWPVTGHFRRGAIGYALMLHIHEGRLSMLSVMVPGDEPRLEHALEMLALPGFVLPGPEEITLARETETP</sequence>
<gene>
    <name evidence="1" type="ORF">HNR70_002069</name>
</gene>
<evidence type="ECO:0000313" key="2">
    <source>
        <dbReference type="Proteomes" id="UP000588158"/>
    </source>
</evidence>
<dbReference type="EMBL" id="JACHLZ010000001">
    <property type="protein sequence ID" value="MBB5832256.1"/>
    <property type="molecule type" value="Genomic_DNA"/>
</dbReference>
<proteinExistence type="predicted"/>
<evidence type="ECO:0000313" key="1">
    <source>
        <dbReference type="EMBL" id="MBB5832256.1"/>
    </source>
</evidence>
<dbReference type="AlphaFoldDB" id="A0A841ABP8"/>
<reference evidence="1 2" key="1">
    <citation type="submission" date="2020-08" db="EMBL/GenBank/DDBJ databases">
        <title>Sequencing the genomes of 1000 actinobacteria strains.</title>
        <authorList>
            <person name="Klenk H.-P."/>
        </authorList>
    </citation>
    <scope>NUCLEOTIDE SEQUENCE [LARGE SCALE GENOMIC DNA]</scope>
    <source>
        <strain evidence="1 2">DSM 28796</strain>
    </source>
</reference>
<name>A0A841ABP8_9MICO</name>